<sequence>MKNTRIERKEEDKKLGEGNKTTIRNIFQLNKNIKERLLRHCRREAILPISVAPVLLSKKSYCCRGSASRRVS</sequence>
<dbReference type="AlphaFoldDB" id="A0A915I9R6"/>
<keyword evidence="1" id="KW-1185">Reference proteome</keyword>
<reference evidence="2" key="1">
    <citation type="submission" date="2022-11" db="UniProtKB">
        <authorList>
            <consortium name="WormBaseParasite"/>
        </authorList>
    </citation>
    <scope>IDENTIFICATION</scope>
</reference>
<protein>
    <submittedName>
        <fullName evidence="2">Uncharacterized protein</fullName>
    </submittedName>
</protein>
<evidence type="ECO:0000313" key="1">
    <source>
        <dbReference type="Proteomes" id="UP000887565"/>
    </source>
</evidence>
<accession>A0A915I9R6</accession>
<organism evidence="1 2">
    <name type="scientific">Romanomermis culicivorax</name>
    <name type="common">Nematode worm</name>
    <dbReference type="NCBI Taxonomy" id="13658"/>
    <lineage>
        <taxon>Eukaryota</taxon>
        <taxon>Metazoa</taxon>
        <taxon>Ecdysozoa</taxon>
        <taxon>Nematoda</taxon>
        <taxon>Enoplea</taxon>
        <taxon>Dorylaimia</taxon>
        <taxon>Mermithida</taxon>
        <taxon>Mermithoidea</taxon>
        <taxon>Mermithidae</taxon>
        <taxon>Romanomermis</taxon>
    </lineage>
</organism>
<dbReference type="WBParaSite" id="nRc.2.0.1.t10031-RA">
    <property type="protein sequence ID" value="nRc.2.0.1.t10031-RA"/>
    <property type="gene ID" value="nRc.2.0.1.g10031"/>
</dbReference>
<proteinExistence type="predicted"/>
<name>A0A915I9R6_ROMCU</name>
<evidence type="ECO:0000313" key="2">
    <source>
        <dbReference type="WBParaSite" id="nRc.2.0.1.t10031-RA"/>
    </source>
</evidence>
<dbReference type="Proteomes" id="UP000887565">
    <property type="component" value="Unplaced"/>
</dbReference>